<dbReference type="EMBL" id="JBJQND010000018">
    <property type="protein sequence ID" value="KAL3836024.1"/>
    <property type="molecule type" value="Genomic_DNA"/>
</dbReference>
<feature type="transmembrane region" description="Helical" evidence="8">
    <location>
        <begin position="284"/>
        <end position="304"/>
    </location>
</feature>
<accession>A0ABD3TG73</accession>
<dbReference type="GO" id="GO:0005886">
    <property type="term" value="C:plasma membrane"/>
    <property type="evidence" value="ECO:0007669"/>
    <property type="project" value="UniProtKB-SubCell"/>
</dbReference>
<dbReference type="Gene3D" id="1.20.1070.10">
    <property type="entry name" value="Rhodopsin 7-helix transmembrane proteins"/>
    <property type="match status" value="1"/>
</dbReference>
<evidence type="ECO:0000259" key="9">
    <source>
        <dbReference type="PROSITE" id="PS50262"/>
    </source>
</evidence>
<keyword evidence="6 7" id="KW-0675">Receptor</keyword>
<dbReference type="PROSITE" id="PS50262">
    <property type="entry name" value="G_PROTEIN_RECEP_F1_2"/>
    <property type="match status" value="1"/>
</dbReference>
<feature type="transmembrane region" description="Helical" evidence="8">
    <location>
        <begin position="324"/>
        <end position="343"/>
    </location>
</feature>
<evidence type="ECO:0000256" key="2">
    <source>
        <dbReference type="ARBA" id="ARBA00022475"/>
    </source>
</evidence>
<dbReference type="EMBL" id="JBJQND010000018">
    <property type="protein sequence ID" value="KAL3836216.1"/>
    <property type="molecule type" value="Genomic_DNA"/>
</dbReference>
<keyword evidence="7" id="KW-0297">G-protein coupled receptor</keyword>
<comment type="subcellular location">
    <subcellularLocation>
        <location evidence="1">Cell membrane</location>
        <topology evidence="1">Multi-pass membrane protein</topology>
    </subcellularLocation>
</comment>
<sequence>MTSTFSDDIYNLTMEEDQSYFLYNVVSNITIVNELNYSNAFPYETWSQERLIQVATMMTVMVITVIGNSVLIGMLLYKRSRRIKRVNIFIINLAVGDLAVACITMTTEILFEAFQEWVLGPVLCKLSVYLQSVALSSSTFLLTGMSIDRYQVIVKPLQSLARRPKISVKVCMAWVMAFVFAIPQLFIFLQEESIHPRLHVQVKKCVSRGYTAEWQRKVYFTFLTSYILIIPSGIMLFCYSKIVHVIWQRGGYKDNLSECKARSKLSSPRMSVKRSFVSGSRRKVVIMTLTVIIAFIVCLTPYFIISMMRIFSNYTIQWTQMQAVSEIIFMLHSALNPILYGLFTDRIVHMASICPSFRKKSRLRNDILKWKLGNGGRCYKLKREFVLLRRPRQGDVQAAKEDCQIVLKDGCSKKTQCIPLTGACNQFIVNSSTFNGNGCNIHAMDTDSYTNAFIHATNTIPDSGTDISDV</sequence>
<evidence type="ECO:0000256" key="8">
    <source>
        <dbReference type="SAM" id="Phobius"/>
    </source>
</evidence>
<evidence type="ECO:0000313" key="11">
    <source>
        <dbReference type="EMBL" id="KAL3836216.1"/>
    </source>
</evidence>
<reference evidence="10 12" key="1">
    <citation type="submission" date="2024-11" db="EMBL/GenBank/DDBJ databases">
        <title>Chromosome-level genome assembly of the freshwater bivalve Anodonta woodiana.</title>
        <authorList>
            <person name="Chen X."/>
        </authorList>
    </citation>
    <scope>NUCLEOTIDE SEQUENCE [LARGE SCALE GENOMIC DNA]</scope>
    <source>
        <strain evidence="10">MN2024</strain>
        <tissue evidence="10">Gills</tissue>
    </source>
</reference>
<dbReference type="PRINTS" id="PR00237">
    <property type="entry name" value="GPCRRHODOPSN"/>
</dbReference>
<protein>
    <recommendedName>
        <fullName evidence="9">G-protein coupled receptors family 1 profile domain-containing protein</fullName>
    </recommendedName>
</protein>
<dbReference type="PANTHER" id="PTHR24241">
    <property type="entry name" value="NEUROPEPTIDE RECEPTOR-RELATED G-PROTEIN COUPLED RECEPTOR"/>
    <property type="match status" value="1"/>
</dbReference>
<keyword evidence="2" id="KW-1003">Cell membrane</keyword>
<feature type="transmembrane region" description="Helical" evidence="8">
    <location>
        <begin position="218"/>
        <end position="239"/>
    </location>
</feature>
<organism evidence="10 12">
    <name type="scientific">Sinanodonta woodiana</name>
    <name type="common">Chinese pond mussel</name>
    <name type="synonym">Anodonta woodiana</name>
    <dbReference type="NCBI Taxonomy" id="1069815"/>
    <lineage>
        <taxon>Eukaryota</taxon>
        <taxon>Metazoa</taxon>
        <taxon>Spiralia</taxon>
        <taxon>Lophotrochozoa</taxon>
        <taxon>Mollusca</taxon>
        <taxon>Bivalvia</taxon>
        <taxon>Autobranchia</taxon>
        <taxon>Heteroconchia</taxon>
        <taxon>Palaeoheterodonta</taxon>
        <taxon>Unionida</taxon>
        <taxon>Unionoidea</taxon>
        <taxon>Unionidae</taxon>
        <taxon>Unioninae</taxon>
        <taxon>Sinanodonta</taxon>
    </lineage>
</organism>
<dbReference type="InterPro" id="IPR017452">
    <property type="entry name" value="GPCR_Rhodpsn_7TM"/>
</dbReference>
<evidence type="ECO:0000256" key="5">
    <source>
        <dbReference type="ARBA" id="ARBA00023136"/>
    </source>
</evidence>
<evidence type="ECO:0000256" key="4">
    <source>
        <dbReference type="ARBA" id="ARBA00022989"/>
    </source>
</evidence>
<name>A0ABD3TG73_SINWO</name>
<dbReference type="PROSITE" id="PS00237">
    <property type="entry name" value="G_PROTEIN_RECEP_F1_1"/>
    <property type="match status" value="1"/>
</dbReference>
<feature type="transmembrane region" description="Helical" evidence="8">
    <location>
        <begin position="166"/>
        <end position="189"/>
    </location>
</feature>
<evidence type="ECO:0000256" key="1">
    <source>
        <dbReference type="ARBA" id="ARBA00004651"/>
    </source>
</evidence>
<feature type="transmembrane region" description="Helical" evidence="8">
    <location>
        <begin position="89"/>
        <end position="114"/>
    </location>
</feature>
<dbReference type="AlphaFoldDB" id="A0ABD3TG73"/>
<evidence type="ECO:0000256" key="3">
    <source>
        <dbReference type="ARBA" id="ARBA00022692"/>
    </source>
</evidence>
<dbReference type="SUPFAM" id="SSF81321">
    <property type="entry name" value="Family A G protein-coupled receptor-like"/>
    <property type="match status" value="1"/>
</dbReference>
<evidence type="ECO:0000313" key="12">
    <source>
        <dbReference type="Proteomes" id="UP001634394"/>
    </source>
</evidence>
<evidence type="ECO:0000313" key="10">
    <source>
        <dbReference type="EMBL" id="KAL3836024.1"/>
    </source>
</evidence>
<proteinExistence type="inferred from homology"/>
<feature type="domain" description="G-protein coupled receptors family 1 profile" evidence="9">
    <location>
        <begin position="67"/>
        <end position="340"/>
    </location>
</feature>
<dbReference type="GO" id="GO:0004930">
    <property type="term" value="F:G protein-coupled receptor activity"/>
    <property type="evidence" value="ECO:0007669"/>
    <property type="project" value="UniProtKB-KW"/>
</dbReference>
<keyword evidence="4 8" id="KW-1133">Transmembrane helix</keyword>
<keyword evidence="7" id="KW-0807">Transducer</keyword>
<evidence type="ECO:0000256" key="7">
    <source>
        <dbReference type="RuleBase" id="RU000688"/>
    </source>
</evidence>
<keyword evidence="12" id="KW-1185">Reference proteome</keyword>
<evidence type="ECO:0000256" key="6">
    <source>
        <dbReference type="ARBA" id="ARBA00023170"/>
    </source>
</evidence>
<feature type="transmembrane region" description="Helical" evidence="8">
    <location>
        <begin position="51"/>
        <end position="77"/>
    </location>
</feature>
<keyword evidence="5 8" id="KW-0472">Membrane</keyword>
<keyword evidence="3 7" id="KW-0812">Transmembrane</keyword>
<comment type="caution">
    <text evidence="10">The sequence shown here is derived from an EMBL/GenBank/DDBJ whole genome shotgun (WGS) entry which is preliminary data.</text>
</comment>
<dbReference type="Pfam" id="PF00001">
    <property type="entry name" value="7tm_1"/>
    <property type="match status" value="1"/>
</dbReference>
<gene>
    <name evidence="10" type="ORF">ACJMK2_021477</name>
    <name evidence="11" type="ORF">ACJMK2_021655</name>
</gene>
<comment type="similarity">
    <text evidence="7">Belongs to the G-protein coupled receptor 1 family.</text>
</comment>
<dbReference type="Proteomes" id="UP001634394">
    <property type="component" value="Unassembled WGS sequence"/>
</dbReference>
<feature type="transmembrane region" description="Helical" evidence="8">
    <location>
        <begin position="126"/>
        <end position="145"/>
    </location>
</feature>
<dbReference type="InterPro" id="IPR000276">
    <property type="entry name" value="GPCR_Rhodpsn"/>
</dbReference>
<dbReference type="PANTHER" id="PTHR24241:SF117">
    <property type="entry name" value="G-PROTEIN COUPLED RECEPTORS FAMILY 1 PROFILE DOMAIN-CONTAINING PROTEIN"/>
    <property type="match status" value="1"/>
</dbReference>